<proteinExistence type="predicted"/>
<dbReference type="SUPFAM" id="SSF46689">
    <property type="entry name" value="Homeodomain-like"/>
    <property type="match status" value="1"/>
</dbReference>
<dbReference type="Proteomes" id="UP001300692">
    <property type="component" value="Unassembled WGS sequence"/>
</dbReference>
<keyword evidence="6" id="KW-1185">Reference proteome</keyword>
<dbReference type="RefSeq" id="WP_264135928.1">
    <property type="nucleotide sequence ID" value="NZ_JAOYOD010000001.1"/>
</dbReference>
<sequence>MTSQTLHVKNMVCPRCIASVVELLEELQIHSDKVELGSVALREPLDAERRAVLSDRLSQLGFELLMDEKAQTIAQIKALVIEQVHHQSEALKVNFSTLISQELKHEYSSLSRLFSAVEGITIEKYILKQKIERVKELLFYQQLTLSEIAYQMNYSSAAHLSAQFKKETGMTPSEFKSLKNPQRRSIDAI</sequence>
<evidence type="ECO:0000313" key="6">
    <source>
        <dbReference type="Proteomes" id="UP001300692"/>
    </source>
</evidence>
<comment type="caution">
    <text evidence="5">The sequence shown here is derived from an EMBL/GenBank/DDBJ whole genome shotgun (WGS) entry which is preliminary data.</text>
</comment>
<dbReference type="InterPro" id="IPR018060">
    <property type="entry name" value="HTH_AraC"/>
</dbReference>
<organism evidence="5 6">
    <name type="scientific">Reichenbachiella ulvae</name>
    <dbReference type="NCBI Taxonomy" id="2980104"/>
    <lineage>
        <taxon>Bacteria</taxon>
        <taxon>Pseudomonadati</taxon>
        <taxon>Bacteroidota</taxon>
        <taxon>Cytophagia</taxon>
        <taxon>Cytophagales</taxon>
        <taxon>Reichenbachiellaceae</taxon>
        <taxon>Reichenbachiella</taxon>
    </lineage>
</organism>
<dbReference type="Gene3D" id="1.10.10.60">
    <property type="entry name" value="Homeodomain-like"/>
    <property type="match status" value="1"/>
</dbReference>
<dbReference type="PROSITE" id="PS01124">
    <property type="entry name" value="HTH_ARAC_FAMILY_2"/>
    <property type="match status" value="1"/>
</dbReference>
<dbReference type="PANTHER" id="PTHR43280:SF2">
    <property type="entry name" value="HTH-TYPE TRANSCRIPTIONAL REGULATOR EXSA"/>
    <property type="match status" value="1"/>
</dbReference>
<dbReference type="Pfam" id="PF12833">
    <property type="entry name" value="HTH_18"/>
    <property type="match status" value="1"/>
</dbReference>
<evidence type="ECO:0000256" key="1">
    <source>
        <dbReference type="ARBA" id="ARBA00023015"/>
    </source>
</evidence>
<protein>
    <submittedName>
        <fullName evidence="5">Helix-turn-helix transcriptional regulator</fullName>
    </submittedName>
</protein>
<dbReference type="InterPro" id="IPR009057">
    <property type="entry name" value="Homeodomain-like_sf"/>
</dbReference>
<evidence type="ECO:0000313" key="5">
    <source>
        <dbReference type="EMBL" id="MCV9385133.1"/>
    </source>
</evidence>
<evidence type="ECO:0000256" key="2">
    <source>
        <dbReference type="ARBA" id="ARBA00023125"/>
    </source>
</evidence>
<dbReference type="SMART" id="SM00342">
    <property type="entry name" value="HTH_ARAC"/>
    <property type="match status" value="1"/>
</dbReference>
<gene>
    <name evidence="5" type="ORF">N7U62_00580</name>
</gene>
<keyword evidence="2" id="KW-0238">DNA-binding</keyword>
<dbReference type="PANTHER" id="PTHR43280">
    <property type="entry name" value="ARAC-FAMILY TRANSCRIPTIONAL REGULATOR"/>
    <property type="match status" value="1"/>
</dbReference>
<evidence type="ECO:0000256" key="3">
    <source>
        <dbReference type="ARBA" id="ARBA00023163"/>
    </source>
</evidence>
<keyword evidence="1" id="KW-0805">Transcription regulation</keyword>
<dbReference type="PROSITE" id="PS00041">
    <property type="entry name" value="HTH_ARAC_FAMILY_1"/>
    <property type="match status" value="1"/>
</dbReference>
<dbReference type="InterPro" id="IPR018062">
    <property type="entry name" value="HTH_AraC-typ_CS"/>
</dbReference>
<name>A0ABT3CNN1_9BACT</name>
<keyword evidence="3" id="KW-0804">Transcription</keyword>
<feature type="domain" description="HTH araC/xylS-type" evidence="4">
    <location>
        <begin position="99"/>
        <end position="178"/>
    </location>
</feature>
<evidence type="ECO:0000259" key="4">
    <source>
        <dbReference type="PROSITE" id="PS01124"/>
    </source>
</evidence>
<reference evidence="5 6" key="1">
    <citation type="submission" date="2022-10" db="EMBL/GenBank/DDBJ databases">
        <title>Comparative genomics and taxonomic characterization of three novel marine species of genus Reichenbachiella exhibiting antioxidant and polysaccharide degradation activities.</title>
        <authorList>
            <person name="Muhammad N."/>
            <person name="Lee Y.-J."/>
            <person name="Ko J."/>
            <person name="Kim S.-G."/>
        </authorList>
    </citation>
    <scope>NUCLEOTIDE SEQUENCE [LARGE SCALE GENOMIC DNA]</scope>
    <source>
        <strain evidence="5 6">ABR2-5</strain>
    </source>
</reference>
<accession>A0ABT3CNN1</accession>
<dbReference type="EMBL" id="JAOYOD010000001">
    <property type="protein sequence ID" value="MCV9385133.1"/>
    <property type="molecule type" value="Genomic_DNA"/>
</dbReference>